<feature type="region of interest" description="Disordered" evidence="6">
    <location>
        <begin position="1"/>
        <end position="68"/>
    </location>
</feature>
<dbReference type="GO" id="GO:0005634">
    <property type="term" value="C:nucleus"/>
    <property type="evidence" value="ECO:0007669"/>
    <property type="project" value="UniProtKB-SubCell"/>
</dbReference>
<evidence type="ECO:0000313" key="8">
    <source>
        <dbReference type="EnsemblPlants" id="AUR62027603-RA:cds"/>
    </source>
</evidence>
<dbReference type="InterPro" id="IPR009071">
    <property type="entry name" value="HMG_box_dom"/>
</dbReference>
<dbReference type="GO" id="GO:0000785">
    <property type="term" value="C:chromatin"/>
    <property type="evidence" value="ECO:0007669"/>
    <property type="project" value="UniProtKB-ARBA"/>
</dbReference>
<dbReference type="PROSITE" id="PS50118">
    <property type="entry name" value="HMG_BOX_2"/>
    <property type="match status" value="1"/>
</dbReference>
<dbReference type="Pfam" id="PF00505">
    <property type="entry name" value="HMG_box"/>
    <property type="match status" value="1"/>
</dbReference>
<evidence type="ECO:0000256" key="4">
    <source>
        <dbReference type="ARBA" id="ARBA00023242"/>
    </source>
</evidence>
<dbReference type="GO" id="GO:0003677">
    <property type="term" value="F:DNA binding"/>
    <property type="evidence" value="ECO:0007669"/>
    <property type="project" value="UniProtKB-UniRule"/>
</dbReference>
<feature type="region of interest" description="Disordered" evidence="6">
    <location>
        <begin position="208"/>
        <end position="238"/>
    </location>
</feature>
<evidence type="ECO:0000256" key="2">
    <source>
        <dbReference type="ARBA" id="ARBA00008774"/>
    </source>
</evidence>
<feature type="compositionally biased region" description="Basic residues" evidence="6">
    <location>
        <begin position="50"/>
        <end position="62"/>
    </location>
</feature>
<comment type="subcellular location">
    <subcellularLocation>
        <location evidence="1">Nucleus</location>
    </subcellularLocation>
</comment>
<keyword evidence="3 5" id="KW-0238">DNA-binding</keyword>
<dbReference type="GO" id="GO:0003682">
    <property type="term" value="F:chromatin binding"/>
    <property type="evidence" value="ECO:0007669"/>
    <property type="project" value="UniProtKB-ARBA"/>
</dbReference>
<dbReference type="Gene3D" id="1.10.30.10">
    <property type="entry name" value="High mobility group box domain"/>
    <property type="match status" value="2"/>
</dbReference>
<feature type="DNA-binding region" description="HMG box" evidence="5">
    <location>
        <begin position="257"/>
        <end position="314"/>
    </location>
</feature>
<dbReference type="SMART" id="SM00398">
    <property type="entry name" value="HMG"/>
    <property type="match status" value="1"/>
</dbReference>
<dbReference type="GO" id="GO:0006325">
    <property type="term" value="P:chromatin organization"/>
    <property type="evidence" value="ECO:0007669"/>
    <property type="project" value="UniProtKB-ARBA"/>
</dbReference>
<evidence type="ECO:0000256" key="3">
    <source>
        <dbReference type="ARBA" id="ARBA00023125"/>
    </source>
</evidence>
<evidence type="ECO:0000256" key="6">
    <source>
        <dbReference type="SAM" id="MobiDB-lite"/>
    </source>
</evidence>
<dbReference type="Proteomes" id="UP000596660">
    <property type="component" value="Unplaced"/>
</dbReference>
<feature type="domain" description="HMG box" evidence="7">
    <location>
        <begin position="257"/>
        <end position="314"/>
    </location>
</feature>
<dbReference type="EnsemblPlants" id="AUR62027603-RA">
    <property type="protein sequence ID" value="AUR62027603-RA:cds"/>
    <property type="gene ID" value="AUR62027603"/>
</dbReference>
<comment type="similarity">
    <text evidence="2">Belongs to the HMGB family.</text>
</comment>
<feature type="compositionally biased region" description="Polar residues" evidence="6">
    <location>
        <begin position="7"/>
        <end position="33"/>
    </location>
</feature>
<dbReference type="PANTHER" id="PTHR46261:SF12">
    <property type="entry name" value="HIGH MOBILITY GROUP B PROTEIN 14"/>
    <property type="match status" value="1"/>
</dbReference>
<organism evidence="8 9">
    <name type="scientific">Chenopodium quinoa</name>
    <name type="common">Quinoa</name>
    <dbReference type="NCBI Taxonomy" id="63459"/>
    <lineage>
        <taxon>Eukaryota</taxon>
        <taxon>Viridiplantae</taxon>
        <taxon>Streptophyta</taxon>
        <taxon>Embryophyta</taxon>
        <taxon>Tracheophyta</taxon>
        <taxon>Spermatophyta</taxon>
        <taxon>Magnoliopsida</taxon>
        <taxon>eudicotyledons</taxon>
        <taxon>Gunneridae</taxon>
        <taxon>Pentapetalae</taxon>
        <taxon>Caryophyllales</taxon>
        <taxon>Chenopodiaceae</taxon>
        <taxon>Chenopodioideae</taxon>
        <taxon>Atripliceae</taxon>
        <taxon>Chenopodium</taxon>
    </lineage>
</organism>
<keyword evidence="4 5" id="KW-0539">Nucleus</keyword>
<evidence type="ECO:0000256" key="1">
    <source>
        <dbReference type="ARBA" id="ARBA00004123"/>
    </source>
</evidence>
<dbReference type="GO" id="GO:0030527">
    <property type="term" value="F:structural constituent of chromatin"/>
    <property type="evidence" value="ECO:0007669"/>
    <property type="project" value="UniProtKB-ARBA"/>
</dbReference>
<feature type="compositionally biased region" description="Acidic residues" evidence="6">
    <location>
        <begin position="321"/>
        <end position="335"/>
    </location>
</feature>
<reference evidence="8" key="2">
    <citation type="submission" date="2021-03" db="UniProtKB">
        <authorList>
            <consortium name="EnsemblPlants"/>
        </authorList>
    </citation>
    <scope>IDENTIFICATION</scope>
</reference>
<protein>
    <recommendedName>
        <fullName evidence="7">HMG box domain-containing protein</fullName>
    </recommendedName>
</protein>
<dbReference type="InterPro" id="IPR031061">
    <property type="entry name" value="HMGB_plant"/>
</dbReference>
<feature type="region of interest" description="Disordered" evidence="6">
    <location>
        <begin position="316"/>
        <end position="335"/>
    </location>
</feature>
<dbReference type="PANTHER" id="PTHR46261">
    <property type="entry name" value="HIGH MOBILITY GROUP B PROTEIN 4-RELATED"/>
    <property type="match status" value="1"/>
</dbReference>
<proteinExistence type="inferred from homology"/>
<evidence type="ECO:0000259" key="7">
    <source>
        <dbReference type="PROSITE" id="PS50118"/>
    </source>
</evidence>
<evidence type="ECO:0000313" key="9">
    <source>
        <dbReference type="Proteomes" id="UP000596660"/>
    </source>
</evidence>
<sequence>MAKRASKSTTSNSINGETTNTTPKRIPLSQNSLRKSRDEEEGEKEARSSSSKRSKSSLKKKKVDPNKPKKPPTAFFFFCEVVHLKSQEVQEPVACGSGSGVSTLPEGFTLNPTGVVCEAGWDGRHGCSGNFDGELGCGFESFAGKKISGGRIGDFGDGFSGGGTGGVNSEFGGEAHAVWVDFSTVQRAEVEVFVGNGIGGFFEKGGANSSGSGGGSGALTGKVESDGETAASGGLNRDGADFVKGGSITSSLQELGEDFRRGYQDENPEVKSMRDIGKACGEKWKIMTYEEKVKYYDIATEKRAKFDKAMAEYIRRKESGEGAESENSESDFNLE</sequence>
<dbReference type="InterPro" id="IPR036910">
    <property type="entry name" value="HMG_box_dom_sf"/>
</dbReference>
<dbReference type="AlphaFoldDB" id="A0A803MDR0"/>
<dbReference type="SUPFAM" id="SSF47095">
    <property type="entry name" value="HMG-box"/>
    <property type="match status" value="2"/>
</dbReference>
<keyword evidence="9" id="KW-1185">Reference proteome</keyword>
<accession>A0A803MDR0</accession>
<evidence type="ECO:0000256" key="5">
    <source>
        <dbReference type="PROSITE-ProRule" id="PRU00267"/>
    </source>
</evidence>
<dbReference type="Gramene" id="AUR62027603-RA">
    <property type="protein sequence ID" value="AUR62027603-RA:cds"/>
    <property type="gene ID" value="AUR62027603"/>
</dbReference>
<name>A0A803MDR0_CHEQI</name>
<reference evidence="8" key="1">
    <citation type="journal article" date="2017" name="Nature">
        <title>The genome of Chenopodium quinoa.</title>
        <authorList>
            <person name="Jarvis D.E."/>
            <person name="Ho Y.S."/>
            <person name="Lightfoot D.J."/>
            <person name="Schmoeckel S.M."/>
            <person name="Li B."/>
            <person name="Borm T.J.A."/>
            <person name="Ohyanagi H."/>
            <person name="Mineta K."/>
            <person name="Michell C.T."/>
            <person name="Saber N."/>
            <person name="Kharbatia N.M."/>
            <person name="Rupper R.R."/>
            <person name="Sharp A.R."/>
            <person name="Dally N."/>
            <person name="Boughton B.A."/>
            <person name="Woo Y.H."/>
            <person name="Gao G."/>
            <person name="Schijlen E.G.W.M."/>
            <person name="Guo X."/>
            <person name="Momin A.A."/>
            <person name="Negrao S."/>
            <person name="Al-Babili S."/>
            <person name="Gehring C."/>
            <person name="Roessner U."/>
            <person name="Jung C."/>
            <person name="Murphy K."/>
            <person name="Arold S.T."/>
            <person name="Gojobori T."/>
            <person name="van der Linden C.G."/>
            <person name="van Loo E.N."/>
            <person name="Jellen E.N."/>
            <person name="Maughan P.J."/>
            <person name="Tester M."/>
        </authorList>
    </citation>
    <scope>NUCLEOTIDE SEQUENCE [LARGE SCALE GENOMIC DNA]</scope>
    <source>
        <strain evidence="8">cv. PI 614886</strain>
    </source>
</reference>